<dbReference type="VEuPathDB" id="TriTrypDB:LtaPh_3019200"/>
<keyword evidence="3" id="KW-1185">Reference proteome</keyword>
<reference evidence="2" key="1">
    <citation type="submission" date="2019-11" db="EMBL/GenBank/DDBJ databases">
        <title>Leishmania tarentolae CDS.</title>
        <authorList>
            <person name="Goto Y."/>
            <person name="Yamagishi J."/>
        </authorList>
    </citation>
    <scope>NUCLEOTIDE SEQUENCE [LARGE SCALE GENOMIC DNA]</scope>
    <source>
        <strain evidence="2">Parrot Tar II</strain>
    </source>
</reference>
<proteinExistence type="predicted"/>
<name>A0A640KNG2_LEITA</name>
<accession>A0A640KNG2</accession>
<comment type="caution">
    <text evidence="2">The sequence shown here is derived from an EMBL/GenBank/DDBJ whole genome shotgun (WGS) entry which is preliminary data.</text>
</comment>
<feature type="region of interest" description="Disordered" evidence="1">
    <location>
        <begin position="181"/>
        <end position="213"/>
    </location>
</feature>
<sequence>MPHASKQLVPIGCNMNDAAYPFRGEHRLANCMNHGHSGVVKRIPTSIAMRITGSNLVIEEVKTPKGVELECELGVDGGIARPVSLQNAAAFMVPGDGHDYNLIAALRASGNPTKHYCKLTFNGSEGVGVLRVRAPEGCSPDVVYIVADGRRLRPTAGVFRIPIQTKECALVANLPLPSGPPPPPSFSFTATPPLPLATTDKLSEKTPGASTDATVVSGEVPELETRIHPPLIPDTGDATVTKYTTASMPSFVATAPGFNVQLTGENGSTACGVGVAALPLSHRRAQTVQIVVSDAQGRVLLRQRSHVPSLEAAAVFLALKDDEKGELALSGNPGSKIVVGGVPQADPSATAVLPRVAPQQVVAVQHNADGSVSNAILDVAPASVPASVAVVVPQQPQAPTQTPPEIWVKELCEALQSLNPEEQRRLVQNIHPSSIPGMTIVNFVRDQLTHQPPAISFTISNNGLEALQCPGYSVTAAIGNDPAFQIPALGSVALTPGKTALLTAMNTLTHRAVSCCRVQMAMPSTMTFNSATASAYPPNAAAGSLMQAGSSADENADSALVNRLVDCLLRHNLSAPLVAKELDSMPTAPFSAQGRRTLSLLANCLRSATASGAAAAIQAASAQAAEATHAASEEIFFTCGPGYVDNIYTSQSQYQLFGAVDHGAPQTVPQRGRIPAQGTLEGEQKPFFIHITARDPTTGAIKVERTITVLGVRHEARPSPGTAEAPSPAQVNNTTEPSASGAPALASGQQLSPGSAGWTIPYMDVSLQAVGQDVQARISCHPHLRIVCDVDGVGGNTGRSDFVAKMPATCLHQVNFSLIDLHGRVVFQQKLGVPAMASSLWGLALQHNGLAVDPEGGALVTASINRAVERTLQGNFVSFDAGLPHFVHLRRYHNGIHDGCAGEVSLRLPGFTLPAEVEEVTRIMRRRANGETSDPQTKKALEHLRARCTVPSIVELITSILDGWSAPVNADARTSGGDSSSSRIFFRLTGTD</sequence>
<gene>
    <name evidence="2" type="ORF">LtaPh_3019200</name>
</gene>
<protein>
    <submittedName>
        <fullName evidence="2">Uncharacterized protein</fullName>
    </submittedName>
</protein>
<dbReference type="Proteomes" id="UP000419144">
    <property type="component" value="Unassembled WGS sequence"/>
</dbReference>
<evidence type="ECO:0000313" key="2">
    <source>
        <dbReference type="EMBL" id="GET90791.1"/>
    </source>
</evidence>
<feature type="compositionally biased region" description="Low complexity" evidence="1">
    <location>
        <begin position="186"/>
        <end position="199"/>
    </location>
</feature>
<dbReference type="AlphaFoldDB" id="A0A640KNG2"/>
<dbReference type="OrthoDB" id="272220at2759"/>
<evidence type="ECO:0000313" key="3">
    <source>
        <dbReference type="Proteomes" id="UP000419144"/>
    </source>
</evidence>
<organism evidence="2 3">
    <name type="scientific">Leishmania tarentolae</name>
    <name type="common">Sauroleishmania tarentolae</name>
    <dbReference type="NCBI Taxonomy" id="5689"/>
    <lineage>
        <taxon>Eukaryota</taxon>
        <taxon>Discoba</taxon>
        <taxon>Euglenozoa</taxon>
        <taxon>Kinetoplastea</taxon>
        <taxon>Metakinetoplastina</taxon>
        <taxon>Trypanosomatida</taxon>
        <taxon>Trypanosomatidae</taxon>
        <taxon>Leishmaniinae</taxon>
        <taxon>Leishmania</taxon>
        <taxon>lizard Leishmania</taxon>
    </lineage>
</organism>
<evidence type="ECO:0000256" key="1">
    <source>
        <dbReference type="SAM" id="MobiDB-lite"/>
    </source>
</evidence>
<feature type="compositionally biased region" description="Low complexity" evidence="1">
    <location>
        <begin position="737"/>
        <end position="748"/>
    </location>
</feature>
<dbReference type="EMBL" id="BLBS01000043">
    <property type="protein sequence ID" value="GET90791.1"/>
    <property type="molecule type" value="Genomic_DNA"/>
</dbReference>
<feature type="region of interest" description="Disordered" evidence="1">
    <location>
        <begin position="716"/>
        <end position="750"/>
    </location>
</feature>